<protein>
    <submittedName>
        <fullName evidence="1">Uncharacterized protein</fullName>
    </submittedName>
</protein>
<dbReference type="EMBL" id="QMFY01000001">
    <property type="protein sequence ID" value="RAW03292.1"/>
    <property type="molecule type" value="Genomic_DNA"/>
</dbReference>
<evidence type="ECO:0000313" key="2">
    <source>
        <dbReference type="Proteomes" id="UP000251889"/>
    </source>
</evidence>
<comment type="caution">
    <text evidence="1">The sequence shown here is derived from an EMBL/GenBank/DDBJ whole genome shotgun (WGS) entry which is preliminary data.</text>
</comment>
<keyword evidence="2" id="KW-1185">Reference proteome</keyword>
<dbReference type="PROSITE" id="PS51257">
    <property type="entry name" value="PROKAR_LIPOPROTEIN"/>
    <property type="match status" value="1"/>
</dbReference>
<accession>A0A364YAZ8</accession>
<name>A0A364YAZ8_9BACT</name>
<evidence type="ECO:0000313" key="1">
    <source>
        <dbReference type="EMBL" id="RAW03292.1"/>
    </source>
</evidence>
<dbReference type="Proteomes" id="UP000251889">
    <property type="component" value="Unassembled WGS sequence"/>
</dbReference>
<reference evidence="1 2" key="1">
    <citation type="submission" date="2018-06" db="EMBL/GenBank/DDBJ databases">
        <title>Chryseolinea flavus sp. nov., a member of the phylum Bacteroidetes isolated from soil.</title>
        <authorList>
            <person name="Li Y."/>
            <person name="Wang J."/>
        </authorList>
    </citation>
    <scope>NUCLEOTIDE SEQUENCE [LARGE SCALE GENOMIC DNA]</scope>
    <source>
        <strain evidence="1 2">SDU1-6</strain>
    </source>
</reference>
<proteinExistence type="predicted"/>
<organism evidence="1 2">
    <name type="scientific">Pseudochryseolinea flava</name>
    <dbReference type="NCBI Taxonomy" id="2059302"/>
    <lineage>
        <taxon>Bacteria</taxon>
        <taxon>Pseudomonadati</taxon>
        <taxon>Bacteroidota</taxon>
        <taxon>Cytophagia</taxon>
        <taxon>Cytophagales</taxon>
        <taxon>Fulvivirgaceae</taxon>
        <taxon>Pseudochryseolinea</taxon>
    </lineage>
</organism>
<sequence>MRIQYLWCLIESVMKKLWFMILLALSFACSKDESKESIVSRDDYFPNTPGTTWTYDGPLEGTMVVTSERKTFGDKVYSELVQEGAQSGASYLNKGSGDYYLRGFAGLGEIDLLVLKDDVDEGATWDQNITYQGTSAKVYYTLSQKNIEETIDGETFNNVIVVEVNVTTSAFGSALTVAALTFHFGKGVGIVRIETDYEVLTGLSGFNGTTDLVDYTIE</sequence>
<dbReference type="AlphaFoldDB" id="A0A364YAZ8"/>
<gene>
    <name evidence="1" type="ORF">DQQ10_04200</name>
</gene>